<dbReference type="InParanoid" id="E2AWP6"/>
<dbReference type="EMBL" id="GL443375">
    <property type="protein sequence ID" value="EFN62143.1"/>
    <property type="molecule type" value="Genomic_DNA"/>
</dbReference>
<proteinExistence type="predicted"/>
<dbReference type="Proteomes" id="UP000000311">
    <property type="component" value="Unassembled WGS sequence"/>
</dbReference>
<evidence type="ECO:0000313" key="1">
    <source>
        <dbReference type="EMBL" id="EFN62143.1"/>
    </source>
</evidence>
<keyword evidence="2" id="KW-1185">Reference proteome</keyword>
<protein>
    <submittedName>
        <fullName evidence="1">Uncharacterized protein</fullName>
    </submittedName>
</protein>
<gene>
    <name evidence="1" type="ORF">EAG_06679</name>
</gene>
<dbReference type="AlphaFoldDB" id="E2AWP6"/>
<evidence type="ECO:0000313" key="2">
    <source>
        <dbReference type="Proteomes" id="UP000000311"/>
    </source>
</evidence>
<accession>E2AWP6</accession>
<sequence length="107" mass="12604">LVLNNGYPLSLIFHTIVDRLNILFHRFNNKHDNVLNDVESVIDDERGGNKITYFNIPYVKNISERFRYCVRNLDVRLPYTGINNLCRFIKVGKDSLQKDSRSNIVYK</sequence>
<organism evidence="2">
    <name type="scientific">Camponotus floridanus</name>
    <name type="common">Florida carpenter ant</name>
    <dbReference type="NCBI Taxonomy" id="104421"/>
    <lineage>
        <taxon>Eukaryota</taxon>
        <taxon>Metazoa</taxon>
        <taxon>Ecdysozoa</taxon>
        <taxon>Arthropoda</taxon>
        <taxon>Hexapoda</taxon>
        <taxon>Insecta</taxon>
        <taxon>Pterygota</taxon>
        <taxon>Neoptera</taxon>
        <taxon>Endopterygota</taxon>
        <taxon>Hymenoptera</taxon>
        <taxon>Apocrita</taxon>
        <taxon>Aculeata</taxon>
        <taxon>Formicoidea</taxon>
        <taxon>Formicidae</taxon>
        <taxon>Formicinae</taxon>
        <taxon>Camponotus</taxon>
    </lineage>
</organism>
<feature type="non-terminal residue" evidence="1">
    <location>
        <position position="107"/>
    </location>
</feature>
<feature type="non-terminal residue" evidence="1">
    <location>
        <position position="1"/>
    </location>
</feature>
<reference evidence="1 2" key="1">
    <citation type="journal article" date="2010" name="Science">
        <title>Genomic comparison of the ants Camponotus floridanus and Harpegnathos saltator.</title>
        <authorList>
            <person name="Bonasio R."/>
            <person name="Zhang G."/>
            <person name="Ye C."/>
            <person name="Mutti N.S."/>
            <person name="Fang X."/>
            <person name="Qin N."/>
            <person name="Donahue G."/>
            <person name="Yang P."/>
            <person name="Li Q."/>
            <person name="Li C."/>
            <person name="Zhang P."/>
            <person name="Huang Z."/>
            <person name="Berger S.L."/>
            <person name="Reinberg D."/>
            <person name="Wang J."/>
            <person name="Liebig J."/>
        </authorList>
    </citation>
    <scope>NUCLEOTIDE SEQUENCE [LARGE SCALE GENOMIC DNA]</scope>
    <source>
        <strain evidence="2">C129</strain>
    </source>
</reference>
<name>E2AWP6_CAMFO</name>
<dbReference type="OrthoDB" id="7551446at2759"/>